<dbReference type="Gene3D" id="3.40.50.1820">
    <property type="entry name" value="alpha/beta hydrolase"/>
    <property type="match status" value="1"/>
</dbReference>
<dbReference type="InterPro" id="IPR029058">
    <property type="entry name" value="AB_hydrolase_fold"/>
</dbReference>
<evidence type="ECO:0000256" key="1">
    <source>
        <dbReference type="SAM" id="MobiDB-lite"/>
    </source>
</evidence>
<comment type="caution">
    <text evidence="4">The sequence shown here is derived from an EMBL/GenBank/DDBJ whole genome shotgun (WGS) entry which is preliminary data.</text>
</comment>
<feature type="transmembrane region" description="Helical" evidence="2">
    <location>
        <begin position="155"/>
        <end position="176"/>
    </location>
</feature>
<gene>
    <name evidence="4" type="ORF">GCM10010989_15600</name>
</gene>
<dbReference type="InterPro" id="IPR022742">
    <property type="entry name" value="Hydrolase_4"/>
</dbReference>
<sequence>MTGTPVDQRSAHQLPGEARRAIPDAATESTWEAPDGHVLRRIDWPAGGGGRNRGSMLFMPGRGDAYEKYLETLHHFYLQGWKVTALDWRGQAGSGRLGFDETTGHVDDFAHWVDDLAAFWSEWECDHEKPRVIVGHSMGGHLVLRTLAEKRIDPAAAVLVAPMLGFAGVPLPYWLLRAFGRLRASLGDPRRPAWKWSEKPGALPAGRQQLLTHDDTRYADESWWREKRPELVMGPASWGWLEQSVISMRKVMAPDALGQVRLPVLLLSTSADRLVSPSAIRKAAKLLPDAELVEFGPESAHEILREADPVRDRALDAITRFFDENAR</sequence>
<dbReference type="PANTHER" id="PTHR11614">
    <property type="entry name" value="PHOSPHOLIPASE-RELATED"/>
    <property type="match status" value="1"/>
</dbReference>
<evidence type="ECO:0000259" key="3">
    <source>
        <dbReference type="Pfam" id="PF12146"/>
    </source>
</evidence>
<organism evidence="4 5">
    <name type="scientific">Croceicoccus pelagius</name>
    <dbReference type="NCBI Taxonomy" id="1703341"/>
    <lineage>
        <taxon>Bacteria</taxon>
        <taxon>Pseudomonadati</taxon>
        <taxon>Pseudomonadota</taxon>
        <taxon>Alphaproteobacteria</taxon>
        <taxon>Sphingomonadales</taxon>
        <taxon>Erythrobacteraceae</taxon>
        <taxon>Croceicoccus</taxon>
    </lineage>
</organism>
<dbReference type="Pfam" id="PF12146">
    <property type="entry name" value="Hydrolase_4"/>
    <property type="match status" value="1"/>
</dbReference>
<evidence type="ECO:0000313" key="5">
    <source>
        <dbReference type="Proteomes" id="UP000598997"/>
    </source>
</evidence>
<evidence type="ECO:0000313" key="4">
    <source>
        <dbReference type="EMBL" id="GGD42468.1"/>
    </source>
</evidence>
<dbReference type="EMBL" id="BMIO01000004">
    <property type="protein sequence ID" value="GGD42468.1"/>
    <property type="molecule type" value="Genomic_DNA"/>
</dbReference>
<dbReference type="Proteomes" id="UP000598997">
    <property type="component" value="Unassembled WGS sequence"/>
</dbReference>
<feature type="domain" description="Serine aminopeptidase S33" evidence="3">
    <location>
        <begin position="51"/>
        <end position="308"/>
    </location>
</feature>
<name>A0A916YEZ3_9SPHN</name>
<reference evidence="4 5" key="1">
    <citation type="journal article" date="2014" name="Int. J. Syst. Evol. Microbiol.">
        <title>Complete genome sequence of Corynebacterium casei LMG S-19264T (=DSM 44701T), isolated from a smear-ripened cheese.</title>
        <authorList>
            <consortium name="US DOE Joint Genome Institute (JGI-PGF)"/>
            <person name="Walter F."/>
            <person name="Albersmeier A."/>
            <person name="Kalinowski J."/>
            <person name="Ruckert C."/>
        </authorList>
    </citation>
    <scope>NUCLEOTIDE SEQUENCE [LARGE SCALE GENOMIC DNA]</scope>
    <source>
        <strain evidence="4 5">CGMCC 1.15358</strain>
    </source>
</reference>
<protein>
    <submittedName>
        <fullName evidence="4">Lysophospholipase</fullName>
    </submittedName>
</protein>
<keyword evidence="2" id="KW-0812">Transmembrane</keyword>
<dbReference type="RefSeq" id="WP_066766359.1">
    <property type="nucleotide sequence ID" value="NZ_BMIO01000004.1"/>
</dbReference>
<keyword evidence="2" id="KW-1133">Transmembrane helix</keyword>
<dbReference type="AlphaFoldDB" id="A0A916YEZ3"/>
<proteinExistence type="predicted"/>
<keyword evidence="2" id="KW-0472">Membrane</keyword>
<evidence type="ECO:0000256" key="2">
    <source>
        <dbReference type="SAM" id="Phobius"/>
    </source>
</evidence>
<feature type="region of interest" description="Disordered" evidence="1">
    <location>
        <begin position="1"/>
        <end position="26"/>
    </location>
</feature>
<accession>A0A916YEZ3</accession>
<dbReference type="OrthoDB" id="9788260at2"/>
<dbReference type="InterPro" id="IPR051044">
    <property type="entry name" value="MAG_DAG_Lipase"/>
</dbReference>
<dbReference type="SUPFAM" id="SSF53474">
    <property type="entry name" value="alpha/beta-Hydrolases"/>
    <property type="match status" value="1"/>
</dbReference>
<keyword evidence="5" id="KW-1185">Reference proteome</keyword>